<dbReference type="EMBL" id="LVHF01000011">
    <property type="protein sequence ID" value="OAN19059.1"/>
    <property type="molecule type" value="Genomic_DNA"/>
</dbReference>
<feature type="transmembrane region" description="Helical" evidence="1">
    <location>
        <begin position="15"/>
        <end position="35"/>
    </location>
</feature>
<proteinExistence type="predicted"/>
<reference evidence="2 3" key="1">
    <citation type="submission" date="2016-03" db="EMBL/GenBank/DDBJ databases">
        <title>Photobacterium proteolyticum sp. nov. a protease producing bacterium isolated from ocean sediments of Laizhou Bay.</title>
        <authorList>
            <person name="Li Y."/>
        </authorList>
    </citation>
    <scope>NUCLEOTIDE SEQUENCE [LARGE SCALE GENOMIC DNA]</scope>
    <source>
        <strain evidence="2 3">R-40508</strain>
    </source>
</reference>
<keyword evidence="1" id="KW-1133">Transmembrane helix</keyword>
<dbReference type="InterPro" id="IPR010295">
    <property type="entry name" value="DUF898"/>
</dbReference>
<comment type="caution">
    <text evidence="2">The sequence shown here is derived from an EMBL/GenBank/DDBJ whole genome shotgun (WGS) entry which is preliminary data.</text>
</comment>
<accession>A0A178KNV6</accession>
<evidence type="ECO:0000256" key="1">
    <source>
        <dbReference type="SAM" id="Phobius"/>
    </source>
</evidence>
<dbReference type="Proteomes" id="UP000078503">
    <property type="component" value="Unassembled WGS sequence"/>
</dbReference>
<evidence type="ECO:0000313" key="2">
    <source>
        <dbReference type="EMBL" id="OAN19059.1"/>
    </source>
</evidence>
<feature type="transmembrane region" description="Helical" evidence="1">
    <location>
        <begin position="313"/>
        <end position="335"/>
    </location>
</feature>
<feature type="transmembrane region" description="Helical" evidence="1">
    <location>
        <begin position="140"/>
        <end position="163"/>
    </location>
</feature>
<keyword evidence="3" id="KW-1185">Reference proteome</keyword>
<protein>
    <recommendedName>
        <fullName evidence="4">DUF898 domain-containing protein</fullName>
    </recommendedName>
</protein>
<dbReference type="STRING" id="858640.A3K86_01420"/>
<gene>
    <name evidence="2" type="ORF">A3K86_01420</name>
</gene>
<keyword evidence="1" id="KW-0472">Membrane</keyword>
<dbReference type="OrthoDB" id="9765721at2"/>
<dbReference type="AlphaFoldDB" id="A0A178KNV6"/>
<feature type="transmembrane region" description="Helical" evidence="1">
    <location>
        <begin position="257"/>
        <end position="282"/>
    </location>
</feature>
<evidence type="ECO:0008006" key="4">
    <source>
        <dbReference type="Google" id="ProtNLM"/>
    </source>
</evidence>
<feature type="transmembrane region" description="Helical" evidence="1">
    <location>
        <begin position="64"/>
        <end position="81"/>
    </location>
</feature>
<organism evidence="2 3">
    <name type="scientific">Photobacterium jeanii</name>
    <dbReference type="NCBI Taxonomy" id="858640"/>
    <lineage>
        <taxon>Bacteria</taxon>
        <taxon>Pseudomonadati</taxon>
        <taxon>Pseudomonadota</taxon>
        <taxon>Gammaproteobacteria</taxon>
        <taxon>Vibrionales</taxon>
        <taxon>Vibrionaceae</taxon>
        <taxon>Photobacterium</taxon>
    </lineage>
</organism>
<feature type="transmembrane region" description="Helical" evidence="1">
    <location>
        <begin position="87"/>
        <end position="104"/>
    </location>
</feature>
<dbReference type="RefSeq" id="WP_068326573.1">
    <property type="nucleotide sequence ID" value="NZ_LVHF01000011.1"/>
</dbReference>
<name>A0A178KNV6_9GAMM</name>
<feature type="transmembrane region" description="Helical" evidence="1">
    <location>
        <begin position="169"/>
        <end position="191"/>
    </location>
</feature>
<feature type="transmembrane region" description="Helical" evidence="1">
    <location>
        <begin position="212"/>
        <end position="245"/>
    </location>
</feature>
<sequence length="384" mass="42066">MENQIKFHGRGGEFFGIWIVNLLLSVVTLGIYSAWAKVRTKKYFYGNTELAGDRFDYHGQPIQILKGRIVAMICLVVWGVSNNLFPILSVILLFGFIAIMPWLVRSNACFDARMTSFRNVHFDFVGTLKGAYSVFLMWPLLCYILFFCCFILVSFLSAFSMIVGVVGGFLTIGLGFVLFSWVSVKSASYFVNGYRFGNHAFSAQLETKKYIVTYLLGGLIGAGMMAVMMAIAMVFGGVAVIQMIAESNSAGISPQMGASLGFMMVFTYLGVFLTVMTVNGFIQARIRNYLFSQIKINGDTEYGMSSTMTATGLLALILTNFLLLIVTLGFAHPWVKVRSSRYVASVTAVKGDLTALTVQGDDVDPASAVADEVAQAFDLNLGIG</sequence>
<dbReference type="Pfam" id="PF05987">
    <property type="entry name" value="DUF898"/>
    <property type="match status" value="1"/>
</dbReference>
<evidence type="ECO:0000313" key="3">
    <source>
        <dbReference type="Proteomes" id="UP000078503"/>
    </source>
</evidence>
<keyword evidence="1" id="KW-0812">Transmembrane</keyword>